<proteinExistence type="predicted"/>
<reference evidence="2" key="1">
    <citation type="submission" date="2019-09" db="EMBL/GenBank/DDBJ databases">
        <authorList>
            <person name="Hjerde E."/>
        </authorList>
    </citation>
    <scope>NUCLEOTIDE SEQUENCE</scope>
    <source>
        <strain evidence="2">06/09/160</strain>
    </source>
</reference>
<evidence type="ECO:0000313" key="2">
    <source>
        <dbReference type="EMBL" id="VVV06331.1"/>
    </source>
</evidence>
<sequence>MAKRSSTQESLAFAFELLKRIPRSGKGKVTALDLQQQLEHIGISRDIRTVQRNLEMLCEHFDIVKDDRTKPYGYSLKTESEGLALPSMSPQESLLLSLAEDYLQNLLPKNVMASLDGFFKAARNNLTPTEGNQKEREWLKKVRFVSETQPLLPPKVEEKAFLEISKALYHNRWLSIEYTNAKQEAKKSEVMPLGLAQQGSRLYLVCRFKGYDNERSLAVHRITKAVCSTFNFERPTDFNLSEYDNDGRFGFGEGNQCKLEFCITKKAGFHLLETPLSEDQTINEFDEHYRITATVIDSMQLEKWLRGFGDDVWDIKGLSKDDL</sequence>
<dbReference type="AlphaFoldDB" id="A0A5Q4ZXU3"/>
<gene>
    <name evidence="2" type="ORF">AW0309160_03821</name>
</gene>
<dbReference type="PANTHER" id="PTHR34580">
    <property type="match status" value="1"/>
</dbReference>
<dbReference type="EMBL" id="LR721751">
    <property type="protein sequence ID" value="VVV06331.1"/>
    <property type="molecule type" value="Genomic_DNA"/>
</dbReference>
<evidence type="ECO:0000259" key="1">
    <source>
        <dbReference type="Pfam" id="PF13280"/>
    </source>
</evidence>
<accession>A0A5Q4ZXU3</accession>
<dbReference type="InterPro" id="IPR051534">
    <property type="entry name" value="CBASS_pafABC_assoc_protein"/>
</dbReference>
<dbReference type="Pfam" id="PF13280">
    <property type="entry name" value="WYL"/>
    <property type="match status" value="1"/>
</dbReference>
<organism evidence="2">
    <name type="scientific">Aliivibrio wodanis</name>
    <dbReference type="NCBI Taxonomy" id="80852"/>
    <lineage>
        <taxon>Bacteria</taxon>
        <taxon>Pseudomonadati</taxon>
        <taxon>Pseudomonadota</taxon>
        <taxon>Gammaproteobacteria</taxon>
        <taxon>Vibrionales</taxon>
        <taxon>Vibrionaceae</taxon>
        <taxon>Aliivibrio</taxon>
    </lineage>
</organism>
<feature type="domain" description="WYL" evidence="1">
    <location>
        <begin position="160"/>
        <end position="225"/>
    </location>
</feature>
<dbReference type="InterPro" id="IPR026881">
    <property type="entry name" value="WYL_dom"/>
</dbReference>
<dbReference type="PROSITE" id="PS52050">
    <property type="entry name" value="WYL"/>
    <property type="match status" value="1"/>
</dbReference>
<protein>
    <recommendedName>
        <fullName evidence="1">WYL domain-containing protein</fullName>
    </recommendedName>
</protein>
<name>A0A5Q4ZXU3_9GAMM</name>
<dbReference type="PANTHER" id="PTHR34580:SF1">
    <property type="entry name" value="PROTEIN PAFC"/>
    <property type="match status" value="1"/>
</dbReference>